<dbReference type="Pfam" id="PF01467">
    <property type="entry name" value="CTP_transf_like"/>
    <property type="match status" value="1"/>
</dbReference>
<evidence type="ECO:0000256" key="9">
    <source>
        <dbReference type="ARBA" id="ARBA00023027"/>
    </source>
</evidence>
<dbReference type="PANTHER" id="PTHR39321:SF3">
    <property type="entry name" value="PHOSPHOPANTETHEINE ADENYLYLTRANSFERASE"/>
    <property type="match status" value="1"/>
</dbReference>
<evidence type="ECO:0000256" key="5">
    <source>
        <dbReference type="ARBA" id="ARBA00022679"/>
    </source>
</evidence>
<evidence type="ECO:0000256" key="11">
    <source>
        <dbReference type="HAMAP-Rule" id="MF_00244"/>
    </source>
</evidence>
<keyword evidence="8 11" id="KW-0067">ATP-binding</keyword>
<dbReference type="SUPFAM" id="SSF52374">
    <property type="entry name" value="Nucleotidylyl transferase"/>
    <property type="match status" value="1"/>
</dbReference>
<organism evidence="13 14">
    <name type="scientific">Vreelandella piezotolerans</name>
    <dbReference type="NCBI Taxonomy" id="2609667"/>
    <lineage>
        <taxon>Bacteria</taxon>
        <taxon>Pseudomonadati</taxon>
        <taxon>Pseudomonadota</taxon>
        <taxon>Gammaproteobacteria</taxon>
        <taxon>Oceanospirillales</taxon>
        <taxon>Halomonadaceae</taxon>
        <taxon>Vreelandella</taxon>
    </lineage>
</organism>
<evidence type="ECO:0000256" key="2">
    <source>
        <dbReference type="ARBA" id="ARBA00005019"/>
    </source>
</evidence>
<dbReference type="EC" id="2.7.7.18" evidence="11"/>
<sequence length="224" mass="24697">MSETSRRPPPLRVGMMGGTFDPVHHGHLRSALEVREALGLATLHMVPAPQPPLRDTPRVSAAQRFALLQAGIGDACGLVADDRELRREGPSYSVDTLAELRQHYGDEVSLVMVIGQDAFLRLANWDRAEQVFGLAHVVVIARPGYPSPWPSALTELVGHREVSSVSELMKRTRGGVLQLELPSRMAISATYIRQRLKEGKSVRYLVPEAVEQAIFSGRLYQTGE</sequence>
<evidence type="ECO:0000259" key="12">
    <source>
        <dbReference type="Pfam" id="PF01467"/>
    </source>
</evidence>
<keyword evidence="7 11" id="KW-0547">Nucleotide-binding</keyword>
<evidence type="ECO:0000256" key="8">
    <source>
        <dbReference type="ARBA" id="ARBA00022840"/>
    </source>
</evidence>
<reference evidence="13 14" key="1">
    <citation type="submission" date="2019-09" db="EMBL/GenBank/DDBJ databases">
        <title>The Halomonas whole genome shotgun (WGS).</title>
        <authorList>
            <person name="Xie Z."/>
        </authorList>
    </citation>
    <scope>NUCLEOTIDE SEQUENCE [LARGE SCALE GENOMIC DNA]</scope>
    <source>
        <strain evidence="13 14">NBT06E8</strain>
    </source>
</reference>
<evidence type="ECO:0000256" key="6">
    <source>
        <dbReference type="ARBA" id="ARBA00022695"/>
    </source>
</evidence>
<dbReference type="EMBL" id="VWRT01000019">
    <property type="protein sequence ID" value="KAE8437348.1"/>
    <property type="molecule type" value="Genomic_DNA"/>
</dbReference>
<dbReference type="NCBIfam" id="NF000840">
    <property type="entry name" value="PRK00071.1-3"/>
    <property type="match status" value="1"/>
</dbReference>
<keyword evidence="5 11" id="KW-0808">Transferase</keyword>
<dbReference type="PANTHER" id="PTHR39321">
    <property type="entry name" value="NICOTINATE-NUCLEOTIDE ADENYLYLTRANSFERASE-RELATED"/>
    <property type="match status" value="1"/>
</dbReference>
<feature type="domain" description="Cytidyltransferase-like" evidence="12">
    <location>
        <begin position="15"/>
        <end position="195"/>
    </location>
</feature>
<dbReference type="GO" id="GO:0004515">
    <property type="term" value="F:nicotinate-nucleotide adenylyltransferase activity"/>
    <property type="evidence" value="ECO:0007669"/>
    <property type="project" value="UniProtKB-EC"/>
</dbReference>
<dbReference type="NCBIfam" id="TIGR00125">
    <property type="entry name" value="cyt_tran_rel"/>
    <property type="match status" value="1"/>
</dbReference>
<keyword evidence="4 11" id="KW-0662">Pyridine nucleotide biosynthesis</keyword>
<gene>
    <name evidence="11 13" type="primary">nadD</name>
    <name evidence="13" type="ORF">F1978_15045</name>
</gene>
<evidence type="ECO:0000313" key="13">
    <source>
        <dbReference type="EMBL" id="KAE8437348.1"/>
    </source>
</evidence>
<dbReference type="Gene3D" id="3.40.50.620">
    <property type="entry name" value="HUPs"/>
    <property type="match status" value="1"/>
</dbReference>
<comment type="caution">
    <text evidence="13">The sequence shown here is derived from an EMBL/GenBank/DDBJ whole genome shotgun (WGS) entry which is preliminary data.</text>
</comment>
<accession>A0ABQ6X5N9</accession>
<evidence type="ECO:0000256" key="7">
    <source>
        <dbReference type="ARBA" id="ARBA00022741"/>
    </source>
</evidence>
<dbReference type="RefSeq" id="WP_153843819.1">
    <property type="nucleotide sequence ID" value="NZ_CP048602.1"/>
</dbReference>
<dbReference type="Proteomes" id="UP000466130">
    <property type="component" value="Unassembled WGS sequence"/>
</dbReference>
<comment type="function">
    <text evidence="1 11">Catalyzes the reversible adenylation of nicotinate mononucleotide (NaMN) to nicotinic acid adenine dinucleotide (NaAD).</text>
</comment>
<keyword evidence="14" id="KW-1185">Reference proteome</keyword>
<protein>
    <recommendedName>
        <fullName evidence="11">Probable nicotinate-nucleotide adenylyltransferase</fullName>
        <ecNumber evidence="11">2.7.7.18</ecNumber>
    </recommendedName>
    <alternativeName>
        <fullName evidence="11">Deamido-NAD(+) diphosphorylase</fullName>
    </alternativeName>
    <alternativeName>
        <fullName evidence="11">Deamido-NAD(+) pyrophosphorylase</fullName>
    </alternativeName>
    <alternativeName>
        <fullName evidence="11">Nicotinate mononucleotide adenylyltransferase</fullName>
        <shortName evidence="11">NaMN adenylyltransferase</shortName>
    </alternativeName>
</protein>
<dbReference type="InterPro" id="IPR004821">
    <property type="entry name" value="Cyt_trans-like"/>
</dbReference>
<evidence type="ECO:0000256" key="10">
    <source>
        <dbReference type="ARBA" id="ARBA00048721"/>
    </source>
</evidence>
<evidence type="ECO:0000256" key="3">
    <source>
        <dbReference type="ARBA" id="ARBA00009014"/>
    </source>
</evidence>
<keyword evidence="9 11" id="KW-0520">NAD</keyword>
<evidence type="ECO:0000256" key="4">
    <source>
        <dbReference type="ARBA" id="ARBA00022642"/>
    </source>
</evidence>
<dbReference type="NCBIfam" id="TIGR00482">
    <property type="entry name" value="nicotinate (nicotinamide) nucleotide adenylyltransferase"/>
    <property type="match status" value="1"/>
</dbReference>
<dbReference type="HAMAP" id="MF_00244">
    <property type="entry name" value="NaMN_adenylyltr"/>
    <property type="match status" value="1"/>
</dbReference>
<evidence type="ECO:0000313" key="14">
    <source>
        <dbReference type="Proteomes" id="UP000466130"/>
    </source>
</evidence>
<dbReference type="CDD" id="cd02165">
    <property type="entry name" value="NMNAT"/>
    <property type="match status" value="1"/>
</dbReference>
<dbReference type="NCBIfam" id="NF000839">
    <property type="entry name" value="PRK00071.1-1"/>
    <property type="match status" value="1"/>
</dbReference>
<dbReference type="InterPro" id="IPR005248">
    <property type="entry name" value="NadD/NMNAT"/>
</dbReference>
<comment type="similarity">
    <text evidence="3 11">Belongs to the NadD family.</text>
</comment>
<keyword evidence="6 11" id="KW-0548">Nucleotidyltransferase</keyword>
<comment type="catalytic activity">
    <reaction evidence="10 11">
        <text>nicotinate beta-D-ribonucleotide + ATP + H(+) = deamido-NAD(+) + diphosphate</text>
        <dbReference type="Rhea" id="RHEA:22860"/>
        <dbReference type="ChEBI" id="CHEBI:15378"/>
        <dbReference type="ChEBI" id="CHEBI:30616"/>
        <dbReference type="ChEBI" id="CHEBI:33019"/>
        <dbReference type="ChEBI" id="CHEBI:57502"/>
        <dbReference type="ChEBI" id="CHEBI:58437"/>
        <dbReference type="EC" id="2.7.7.18"/>
    </reaction>
</comment>
<name>A0ABQ6X5N9_9GAMM</name>
<dbReference type="InterPro" id="IPR014729">
    <property type="entry name" value="Rossmann-like_a/b/a_fold"/>
</dbReference>
<proteinExistence type="inferred from homology"/>
<evidence type="ECO:0000256" key="1">
    <source>
        <dbReference type="ARBA" id="ARBA00002324"/>
    </source>
</evidence>
<comment type="pathway">
    <text evidence="2 11">Cofactor biosynthesis; NAD(+) biosynthesis; deamido-NAD(+) from nicotinate D-ribonucleotide: step 1/1.</text>
</comment>